<dbReference type="Proteomes" id="UP000663525">
    <property type="component" value="Chromosome"/>
</dbReference>
<gene>
    <name evidence="2" type="primary">cas8b1-2</name>
    <name evidence="2" type="ORF">HSR121_1672</name>
</gene>
<name>A0A897N4K9_9EURY</name>
<accession>A0A897N4K9</accession>
<sequence length="725" mass="81858">MTSNGLDRAEEALERLPQRRPASFYDIGVQYSILEWYDTVTAGQIDFELAPRHLSFMTPAAKNELFGEDESLVEIFVDLSDPDNPQLRADRPVRITQATEDLRFKLGHSYPANKTSSMTDYSVTTQKSADAHHIAGMRDDAWGTNNVQDRFTGWAQSDAAQTVIERDDSGATWIIEALAELGDDDEQMERAKDGLLREVGGDETYELESLITIRVKLPDDDEYRYPGEIPVLNEVMVEQKSERLESMSVEGAGGEGAGYVTNEQDRVTGGSAGLFGMYGKKQREHFPDLSVDGSDAWRSRPISHETAAAIADANNLFEEFYRGLGQSRRLYVLPYLSGPPSALSPADFDWFVDTVYTRLRDADQDDLEDVIVDLYQRVEEAGEREEISFGIDSDEAFGSVRFATALVVSGNPNRLLFDTIDAPRYRPREVEQAHRHILNERPFGEFGLFSSTLRRAQSPLLSRDARLHGELLFGSYFVRTTEPTRSSREASETPKAGDIDDSRARRMRQFLTGETIVPETLLEEYVHQLVQSQRSEFDGEGNGVPVFDILAQYAQFRALSDAGVLESTPTATIANVQPITHDTEYESRDERLQEFLNSHEVLQKESRQAVFLLGGLVGRITTLQRRNDVSSTLVRRYPIDYLTTQSIKEVTNEVLQMNNTYIESEDELGSQYNARYVNRLPNLMLQSDPSTWKFTQNELQWLYALGIAYGISDTDENITEDSTEE</sequence>
<dbReference type="Pfam" id="PF09484">
    <property type="entry name" value="Cas_TM1802"/>
    <property type="match status" value="1"/>
</dbReference>
<feature type="region of interest" description="Disordered" evidence="1">
    <location>
        <begin position="483"/>
        <end position="503"/>
    </location>
</feature>
<dbReference type="AlphaFoldDB" id="A0A897N4K9"/>
<protein>
    <submittedName>
        <fullName evidence="2">CRISPR-associated protein, large subunit of CASCADE complex, MTH1090 family</fullName>
    </submittedName>
</protein>
<reference evidence="2" key="1">
    <citation type="submission" date="2020-11" db="EMBL/GenBank/DDBJ databases">
        <title>Carbohydrate-dependent, anaerobic sulfur respiration: A novel catabolism in halophilic archaea.</title>
        <authorList>
            <person name="Sorokin D.Y."/>
            <person name="Messina E."/>
            <person name="Smedile F."/>
            <person name="La Cono V."/>
            <person name="Hallsworth J.E."/>
            <person name="Yakimov M.M."/>
        </authorList>
    </citation>
    <scope>NUCLEOTIDE SEQUENCE</scope>
    <source>
        <strain evidence="2">HSR12-1</strain>
    </source>
</reference>
<dbReference type="InterPro" id="IPR013389">
    <property type="entry name" value="CRISPR-assoc_prot_Cas8b"/>
</dbReference>
<organism evidence="2 3">
    <name type="scientific">Halapricum desulfuricans</name>
    <dbReference type="NCBI Taxonomy" id="2841257"/>
    <lineage>
        <taxon>Archaea</taxon>
        <taxon>Methanobacteriati</taxon>
        <taxon>Methanobacteriota</taxon>
        <taxon>Stenosarchaea group</taxon>
        <taxon>Halobacteria</taxon>
        <taxon>Halobacteriales</taxon>
        <taxon>Haloarculaceae</taxon>
        <taxon>Halapricum</taxon>
    </lineage>
</organism>
<evidence type="ECO:0000313" key="3">
    <source>
        <dbReference type="Proteomes" id="UP000663525"/>
    </source>
</evidence>
<dbReference type="EMBL" id="CP064787">
    <property type="protein sequence ID" value="QSG06009.1"/>
    <property type="molecule type" value="Genomic_DNA"/>
</dbReference>
<evidence type="ECO:0000313" key="2">
    <source>
        <dbReference type="EMBL" id="QSG06009.1"/>
    </source>
</evidence>
<proteinExistence type="predicted"/>
<evidence type="ECO:0000256" key="1">
    <source>
        <dbReference type="SAM" id="MobiDB-lite"/>
    </source>
</evidence>
<feature type="compositionally biased region" description="Basic and acidic residues" evidence="1">
    <location>
        <begin position="485"/>
        <end position="503"/>
    </location>
</feature>